<dbReference type="Proteomes" id="UP000501058">
    <property type="component" value="Chromosome"/>
</dbReference>
<dbReference type="AlphaFoldDB" id="A0A6G7YAD1"/>
<keyword evidence="3" id="KW-0812">Transmembrane</keyword>
<evidence type="ECO:0000313" key="6">
    <source>
        <dbReference type="Proteomes" id="UP000501058"/>
    </source>
</evidence>
<feature type="transmembrane region" description="Helical" evidence="3">
    <location>
        <begin position="42"/>
        <end position="65"/>
    </location>
</feature>
<dbReference type="NCBIfam" id="TIGR00350">
    <property type="entry name" value="lytR_cpsA_psr"/>
    <property type="match status" value="1"/>
</dbReference>
<organism evidence="5 6">
    <name type="scientific">Propioniciclava coleopterorum</name>
    <dbReference type="NCBI Taxonomy" id="2714937"/>
    <lineage>
        <taxon>Bacteria</taxon>
        <taxon>Bacillati</taxon>
        <taxon>Actinomycetota</taxon>
        <taxon>Actinomycetes</taxon>
        <taxon>Propionibacteriales</taxon>
        <taxon>Propionibacteriaceae</taxon>
        <taxon>Propioniciclava</taxon>
    </lineage>
</organism>
<keyword evidence="3" id="KW-1133">Transmembrane helix</keyword>
<gene>
    <name evidence="5" type="ORF">G7070_06685</name>
</gene>
<evidence type="ECO:0000256" key="3">
    <source>
        <dbReference type="SAM" id="Phobius"/>
    </source>
</evidence>
<accession>A0A6G7YAD1</accession>
<reference evidence="5 6" key="1">
    <citation type="submission" date="2020-03" db="EMBL/GenBank/DDBJ databases">
        <title>Propioniciclava sp. nov., isolated from Hydrophilus acuminatus.</title>
        <authorList>
            <person name="Hyun D.-W."/>
            <person name="Bae J.-W."/>
        </authorList>
    </citation>
    <scope>NUCLEOTIDE SEQUENCE [LARGE SCALE GENOMIC DNA]</scope>
    <source>
        <strain evidence="5 6">HDW11</strain>
    </source>
</reference>
<name>A0A6G7YAD1_9ACTN</name>
<dbReference type="PANTHER" id="PTHR33392:SF6">
    <property type="entry name" value="POLYISOPRENYL-TEICHOIC ACID--PEPTIDOGLYCAN TEICHOIC ACID TRANSFERASE TAGU"/>
    <property type="match status" value="1"/>
</dbReference>
<dbReference type="InterPro" id="IPR050922">
    <property type="entry name" value="LytR/CpsA/Psr_CW_biosynth"/>
</dbReference>
<keyword evidence="6" id="KW-1185">Reference proteome</keyword>
<feature type="region of interest" description="Disordered" evidence="2">
    <location>
        <begin position="1"/>
        <end position="35"/>
    </location>
</feature>
<evidence type="ECO:0000256" key="2">
    <source>
        <dbReference type="SAM" id="MobiDB-lite"/>
    </source>
</evidence>
<comment type="similarity">
    <text evidence="1">Belongs to the LytR/CpsA/Psr (LCP) family.</text>
</comment>
<evidence type="ECO:0000259" key="4">
    <source>
        <dbReference type="Pfam" id="PF03816"/>
    </source>
</evidence>
<dbReference type="InterPro" id="IPR004474">
    <property type="entry name" value="LytR_CpsA_psr"/>
</dbReference>
<sequence length="349" mass="36905">MRTGEYRASRTAPSGPPPRAPEPRSAVPSRTPRRRGRRGARVLVLILALVLVYLLGIPLATWPFMPRTDAAPTGQRPPDSPGFVYVLAGSDSREGMSTDEQNKLGTGNDAGRRTDTIMLLYVPPSGRAALISVPRDSYVAIPGHGKNKINAAYSFGGAPLLVQTIEQNTGLHVDGYVEVGFGGFVNVVDAVGGIEMCPPTAIKDRDSNLDIPAGCQQMDGTTALGYVRMRKADPEGDLGRAKRQREMVSALAKKMLSPATVALPWRWWGVNSSTSKALTIGDDTGPAGFFGLGAAALKVGTGQADTLSVPVGNANANTPAGSSVLWDAARSKAFFEAMKRGEGDLKQYA</sequence>
<dbReference type="Pfam" id="PF03816">
    <property type="entry name" value="LytR_cpsA_psr"/>
    <property type="match status" value="1"/>
</dbReference>
<dbReference type="PANTHER" id="PTHR33392">
    <property type="entry name" value="POLYISOPRENYL-TEICHOIC ACID--PEPTIDOGLYCAN TEICHOIC ACID TRANSFERASE TAGU"/>
    <property type="match status" value="1"/>
</dbReference>
<protein>
    <submittedName>
        <fullName evidence="5">LCP family protein</fullName>
    </submittedName>
</protein>
<proteinExistence type="inferred from homology"/>
<feature type="domain" description="Cell envelope-related transcriptional attenuator" evidence="4">
    <location>
        <begin position="113"/>
        <end position="256"/>
    </location>
</feature>
<dbReference type="Gene3D" id="3.40.630.190">
    <property type="entry name" value="LCP protein"/>
    <property type="match status" value="1"/>
</dbReference>
<evidence type="ECO:0000313" key="5">
    <source>
        <dbReference type="EMBL" id="QIK73854.1"/>
    </source>
</evidence>
<keyword evidence="3" id="KW-0472">Membrane</keyword>
<dbReference type="EMBL" id="CP049865">
    <property type="protein sequence ID" value="QIK73854.1"/>
    <property type="molecule type" value="Genomic_DNA"/>
</dbReference>
<dbReference type="KEGG" id="prv:G7070_06685"/>
<evidence type="ECO:0000256" key="1">
    <source>
        <dbReference type="ARBA" id="ARBA00006068"/>
    </source>
</evidence>